<reference evidence="2 3" key="1">
    <citation type="submission" date="2019-07" db="EMBL/GenBank/DDBJ databases">
        <title>Genomes of Cafeteria roenbergensis.</title>
        <authorList>
            <person name="Fischer M.G."/>
            <person name="Hackl T."/>
            <person name="Roman M."/>
        </authorList>
    </citation>
    <scope>NUCLEOTIDE SEQUENCE [LARGE SCALE GENOMIC DNA]</scope>
    <source>
        <strain evidence="2 3">BVI</strain>
    </source>
</reference>
<feature type="compositionally biased region" description="Gly residues" evidence="1">
    <location>
        <begin position="143"/>
        <end position="152"/>
    </location>
</feature>
<sequence>MLLDMDAIFAAIQMQAQAEEQLKAADEAERREQEGGGTDATSKEAAAQARKQATEAKTVAEAAVTVAAAAVPNLVGKAPARPKTRGAPAAERPAFDFRSGIGLGLGRPFGGGFVIRSKKYKAEPSGTEEGGGDSKAAGSAQGSAGGEPGSAGPGTARSGSGADGQDMRAKLEAARQRQQAEAAADADLAAEELDGDDASKFKSVATLAAACGLSAADLQRLLARRKQDGSAASALAWARQYEQRMGVQQTSLERQLADETAASGEESAQAKKQTMELRRVEHVLKALREWIEEELARRRLVRSELDKQLEAAKQAAAEELERKKQAVAAARKDQSKAVKAKQAARKGKRHAAAAALRSKMDAELAAAQAADRADEEKRLAAVKARQRAARQKRKAKQGGRSGAGTPGPTTPGARKSTAEDDLARTSGAASAAAKPARHLQAWGGDSPSS</sequence>
<keyword evidence="3" id="KW-1185">Reference proteome</keyword>
<accession>A0A5A8C5T9</accession>
<feature type="compositionally biased region" description="Basic residues" evidence="1">
    <location>
        <begin position="384"/>
        <end position="397"/>
    </location>
</feature>
<organism evidence="2 3">
    <name type="scientific">Cafeteria roenbergensis</name>
    <name type="common">Marine flagellate</name>
    <dbReference type="NCBI Taxonomy" id="33653"/>
    <lineage>
        <taxon>Eukaryota</taxon>
        <taxon>Sar</taxon>
        <taxon>Stramenopiles</taxon>
        <taxon>Bigyra</taxon>
        <taxon>Opalozoa</taxon>
        <taxon>Bicosoecida</taxon>
        <taxon>Cafeteriaceae</taxon>
        <taxon>Cafeteria</taxon>
    </lineage>
</organism>
<evidence type="ECO:0000313" key="2">
    <source>
        <dbReference type="EMBL" id="KAA0147929.1"/>
    </source>
</evidence>
<feature type="compositionally biased region" description="Basic residues" evidence="1">
    <location>
        <begin position="338"/>
        <end position="351"/>
    </location>
</feature>
<feature type="compositionally biased region" description="Low complexity" evidence="1">
    <location>
        <begin position="424"/>
        <end position="434"/>
    </location>
</feature>
<feature type="compositionally biased region" description="Basic and acidic residues" evidence="1">
    <location>
        <begin position="326"/>
        <end position="336"/>
    </location>
</feature>
<proteinExistence type="predicted"/>
<protein>
    <submittedName>
        <fullName evidence="2">Uncharacterized protein</fullName>
    </submittedName>
</protein>
<comment type="caution">
    <text evidence="2">The sequence shown here is derived from an EMBL/GenBank/DDBJ whole genome shotgun (WGS) entry which is preliminary data.</text>
</comment>
<feature type="compositionally biased region" description="Basic and acidic residues" evidence="1">
    <location>
        <begin position="20"/>
        <end position="34"/>
    </location>
</feature>
<dbReference type="Proteomes" id="UP000323011">
    <property type="component" value="Unassembled WGS sequence"/>
</dbReference>
<feature type="compositionally biased region" description="Low complexity" evidence="1">
    <location>
        <begin position="44"/>
        <end position="55"/>
    </location>
</feature>
<name>A0A5A8C5T9_CAFRO</name>
<dbReference type="AlphaFoldDB" id="A0A5A8C5T9"/>
<feature type="region of interest" description="Disordered" evidence="1">
    <location>
        <begin position="120"/>
        <end position="188"/>
    </location>
</feature>
<evidence type="ECO:0000256" key="1">
    <source>
        <dbReference type="SAM" id="MobiDB-lite"/>
    </source>
</evidence>
<feature type="compositionally biased region" description="Low complexity" evidence="1">
    <location>
        <begin position="176"/>
        <end position="187"/>
    </location>
</feature>
<gene>
    <name evidence="2" type="ORF">FNF29_07018</name>
</gene>
<dbReference type="EMBL" id="VLTN01000059">
    <property type="protein sequence ID" value="KAA0147929.1"/>
    <property type="molecule type" value="Genomic_DNA"/>
</dbReference>
<feature type="region of interest" description="Disordered" evidence="1">
    <location>
        <begin position="326"/>
        <end position="355"/>
    </location>
</feature>
<feature type="region of interest" description="Disordered" evidence="1">
    <location>
        <begin position="248"/>
        <end position="274"/>
    </location>
</feature>
<evidence type="ECO:0000313" key="3">
    <source>
        <dbReference type="Proteomes" id="UP000323011"/>
    </source>
</evidence>
<feature type="region of interest" description="Disordered" evidence="1">
    <location>
        <begin position="71"/>
        <end position="92"/>
    </location>
</feature>
<feature type="region of interest" description="Disordered" evidence="1">
    <location>
        <begin position="369"/>
        <end position="449"/>
    </location>
</feature>
<feature type="region of interest" description="Disordered" evidence="1">
    <location>
        <begin position="19"/>
        <end position="55"/>
    </location>
</feature>
<feature type="compositionally biased region" description="Basic and acidic residues" evidence="1">
    <location>
        <begin position="165"/>
        <end position="175"/>
    </location>
</feature>